<evidence type="ECO:0000313" key="10">
    <source>
        <dbReference type="EMBL" id="MFD1264990.1"/>
    </source>
</evidence>
<dbReference type="InterPro" id="IPR058240">
    <property type="entry name" value="rSAM_sf"/>
</dbReference>
<dbReference type="Pfam" id="PF04055">
    <property type="entry name" value="Radical_SAM"/>
    <property type="match status" value="1"/>
</dbReference>
<keyword evidence="3 8" id="KW-0479">Metal-binding</keyword>
<comment type="similarity">
    <text evidence="8">Belongs to the radical SAM superfamily. PqqE family.</text>
</comment>
<evidence type="ECO:0000259" key="9">
    <source>
        <dbReference type="PROSITE" id="PS51918"/>
    </source>
</evidence>
<dbReference type="EMBL" id="JBHTMC010000027">
    <property type="protein sequence ID" value="MFD1264990.1"/>
    <property type="molecule type" value="Genomic_DNA"/>
</dbReference>
<dbReference type="PIRSF" id="PIRSF037420">
    <property type="entry name" value="PQQ_syn_pqqE"/>
    <property type="match status" value="1"/>
</dbReference>
<dbReference type="InterPro" id="IPR013785">
    <property type="entry name" value="Aldolase_TIM"/>
</dbReference>
<dbReference type="PANTHER" id="PTHR11228:SF7">
    <property type="entry name" value="PQQA PEPTIDE CYCLASE"/>
    <property type="match status" value="1"/>
</dbReference>
<sequence length="405" mass="44732">MPKDGSVVRLDGQGKPLWLVLELTYRCPLKCPWCSNPVDYARDETAELSTAEWKRVLREGRELGALQLGFTGGEPLLRDDLEELVADARALGYYTNLITSGVGLSEARLSALKAAGLNQIQLSLQSSERELTDTLVGARAHDLKVKVAHMIKAHGFPMVLNVPVFRQNIGQVEDILRLAEEIGVDYLEFANIQYYNWAMVNRDELLPTREQLQAAERAVQAARERLGDRMTIYFVIPDYYEGRPKACMNGWGSIHLTIAPDGVAMPCQEARVIEGLEFPSIRDKSLAWLWNESPTFRKFRGDEWMSTTCRSCDEKEKDFGGCRCQAFLLTGDAANTDPACSRSPHHHLIAEAIAKAHAPGRRIQPLVLRNDRNSRLLGEGGGTGGGCGAAGRADLAVAVVEPSDV</sequence>
<dbReference type="InterPro" id="IPR017200">
    <property type="entry name" value="PqqE-like"/>
</dbReference>
<dbReference type="InterPro" id="IPR050377">
    <property type="entry name" value="Radical_SAM_PqqE_MftC-like"/>
</dbReference>
<evidence type="ECO:0000256" key="3">
    <source>
        <dbReference type="ARBA" id="ARBA00022723"/>
    </source>
</evidence>
<keyword evidence="1 8" id="KW-0004">4Fe-4S</keyword>
<dbReference type="InterPro" id="IPR007197">
    <property type="entry name" value="rSAM"/>
</dbReference>
<dbReference type="HAMAP" id="MF_00660">
    <property type="entry name" value="PqqE"/>
    <property type="match status" value="1"/>
</dbReference>
<dbReference type="RefSeq" id="WP_277829953.1">
    <property type="nucleotide sequence ID" value="NZ_JARQZE010000001.1"/>
</dbReference>
<evidence type="ECO:0000256" key="8">
    <source>
        <dbReference type="HAMAP-Rule" id="MF_00660"/>
    </source>
</evidence>
<dbReference type="Gene3D" id="3.20.20.70">
    <property type="entry name" value="Aldolase class I"/>
    <property type="match status" value="1"/>
</dbReference>
<dbReference type="InterPro" id="IPR011843">
    <property type="entry name" value="PQQ_synth_PqqE_bac"/>
</dbReference>
<evidence type="ECO:0000256" key="1">
    <source>
        <dbReference type="ARBA" id="ARBA00022485"/>
    </source>
</evidence>
<dbReference type="SFLD" id="SFLDS00029">
    <property type="entry name" value="Radical_SAM"/>
    <property type="match status" value="1"/>
</dbReference>
<dbReference type="NCBIfam" id="TIGR02109">
    <property type="entry name" value="PQQ_syn_pqqE"/>
    <property type="match status" value="1"/>
</dbReference>
<dbReference type="CDD" id="cd21119">
    <property type="entry name" value="SPASM_PqqE"/>
    <property type="match status" value="1"/>
</dbReference>
<dbReference type="NCBIfam" id="TIGR04085">
    <property type="entry name" value="rSAM_more_4Fe4S"/>
    <property type="match status" value="1"/>
</dbReference>
<keyword evidence="4 8" id="KW-0884">PQQ biosynthesis</keyword>
<accession>A0ABW3WGL4</accession>
<name>A0ABW3WGL4_9RHOO</name>
<keyword evidence="7 8" id="KW-0411">Iron-sulfur</keyword>
<keyword evidence="11" id="KW-1185">Reference proteome</keyword>
<comment type="caution">
    <text evidence="10">The sequence shown here is derived from an EMBL/GenBank/DDBJ whole genome shotgun (WGS) entry which is preliminary data.</text>
</comment>
<dbReference type="SFLD" id="SFLDG01067">
    <property type="entry name" value="SPASM/twitch_domain_containing"/>
    <property type="match status" value="1"/>
</dbReference>
<comment type="function">
    <text evidence="8">Catalyzes the cross-linking of a glutamate residue and a tyrosine residue in the PqqA protein as part of the biosynthesis of pyrroloquinoline quinone (PQQ).</text>
</comment>
<protein>
    <recommendedName>
        <fullName evidence="8">PqqA peptide cyclase</fullName>
        <ecNumber evidence="8">1.21.98.4</ecNumber>
    </recommendedName>
    <alternativeName>
        <fullName evidence="8">Coenzyme PQQ synthesis protein E</fullName>
    </alternativeName>
</protein>
<evidence type="ECO:0000313" key="11">
    <source>
        <dbReference type="Proteomes" id="UP001597158"/>
    </source>
</evidence>
<keyword evidence="5 8" id="KW-0560">Oxidoreductase</keyword>
<dbReference type="PROSITE" id="PS51918">
    <property type="entry name" value="RADICAL_SAM"/>
    <property type="match status" value="1"/>
</dbReference>
<dbReference type="InterPro" id="IPR006638">
    <property type="entry name" value="Elp3/MiaA/NifB-like_rSAM"/>
</dbReference>
<feature type="domain" description="Radical SAM core" evidence="9">
    <location>
        <begin position="13"/>
        <end position="229"/>
    </location>
</feature>
<dbReference type="SFLD" id="SFLDF00280">
    <property type="entry name" value="coenzyme_PQQ_synthesis_protein"/>
    <property type="match status" value="1"/>
</dbReference>
<keyword evidence="2 8" id="KW-0949">S-adenosyl-L-methionine</keyword>
<keyword evidence="6 8" id="KW-0408">Iron</keyword>
<comment type="catalytic activity">
    <reaction evidence="8">
        <text>[PQQ precursor protein] + S-adenosyl-L-methionine = E-Y cross-linked-[PQQ precursor protein] + 5'-deoxyadenosine + L-methionine + H(+)</text>
        <dbReference type="Rhea" id="RHEA:56836"/>
        <dbReference type="Rhea" id="RHEA-COMP:14800"/>
        <dbReference type="Rhea" id="RHEA-COMP:14801"/>
        <dbReference type="ChEBI" id="CHEBI:15378"/>
        <dbReference type="ChEBI" id="CHEBI:17319"/>
        <dbReference type="ChEBI" id="CHEBI:57844"/>
        <dbReference type="ChEBI" id="CHEBI:59789"/>
        <dbReference type="ChEBI" id="CHEBI:141026"/>
        <dbReference type="ChEBI" id="CHEBI:141027"/>
        <dbReference type="EC" id="1.21.98.4"/>
    </reaction>
</comment>
<dbReference type="SFLD" id="SFLDG01386">
    <property type="entry name" value="main_SPASM_domain-containing"/>
    <property type="match status" value="1"/>
</dbReference>
<dbReference type="SMART" id="SM00729">
    <property type="entry name" value="Elp3"/>
    <property type="match status" value="1"/>
</dbReference>
<dbReference type="InterPro" id="IPR023885">
    <property type="entry name" value="4Fe4S-binding_SPASM_dom"/>
</dbReference>
<organism evidence="10 11">
    <name type="scientific">Thauera mechernichensis</name>
    <dbReference type="NCBI Taxonomy" id="82788"/>
    <lineage>
        <taxon>Bacteria</taxon>
        <taxon>Pseudomonadati</taxon>
        <taxon>Pseudomonadota</taxon>
        <taxon>Betaproteobacteria</taxon>
        <taxon>Rhodocyclales</taxon>
        <taxon>Zoogloeaceae</taxon>
        <taxon>Thauera</taxon>
    </lineage>
</organism>
<feature type="binding site" evidence="8">
    <location>
        <position position="34"/>
    </location>
    <ligand>
        <name>[4Fe-4S] cluster</name>
        <dbReference type="ChEBI" id="CHEBI:49883"/>
        <note>4Fe-4S-S-AdoMet</note>
    </ligand>
</feature>
<dbReference type="EC" id="1.21.98.4" evidence="8"/>
<evidence type="ECO:0000256" key="4">
    <source>
        <dbReference type="ARBA" id="ARBA00022905"/>
    </source>
</evidence>
<feature type="binding site" evidence="8">
    <location>
        <position position="31"/>
    </location>
    <ligand>
        <name>[4Fe-4S] cluster</name>
        <dbReference type="ChEBI" id="CHEBI:49883"/>
        <note>4Fe-4S-S-AdoMet</note>
    </ligand>
</feature>
<evidence type="ECO:0000256" key="2">
    <source>
        <dbReference type="ARBA" id="ARBA00022691"/>
    </source>
</evidence>
<proteinExistence type="inferred from homology"/>
<comment type="subunit">
    <text evidence="8">Interacts with PqqD. The interaction is necessary for activity of PqqE.</text>
</comment>
<dbReference type="PANTHER" id="PTHR11228">
    <property type="entry name" value="RADICAL SAM DOMAIN PROTEIN"/>
    <property type="match status" value="1"/>
</dbReference>
<evidence type="ECO:0000256" key="6">
    <source>
        <dbReference type="ARBA" id="ARBA00023004"/>
    </source>
</evidence>
<comment type="cofactor">
    <cofactor evidence="8">
        <name>[4Fe-4S] cluster</name>
        <dbReference type="ChEBI" id="CHEBI:49883"/>
    </cofactor>
    <text evidence="8">Binds 1 [4Fe-4S] cluster. The cluster is coordinated with 3 cysteines and an exchangeable S-adenosyl-L-methionine.</text>
</comment>
<evidence type="ECO:0000256" key="7">
    <source>
        <dbReference type="ARBA" id="ARBA00023014"/>
    </source>
</evidence>
<reference evidence="11" key="1">
    <citation type="journal article" date="2019" name="Int. J. Syst. Evol. Microbiol.">
        <title>The Global Catalogue of Microorganisms (GCM) 10K type strain sequencing project: providing services to taxonomists for standard genome sequencing and annotation.</title>
        <authorList>
            <consortium name="The Broad Institute Genomics Platform"/>
            <consortium name="The Broad Institute Genome Sequencing Center for Infectious Disease"/>
            <person name="Wu L."/>
            <person name="Ma J."/>
        </authorList>
    </citation>
    <scope>NUCLEOTIDE SEQUENCE [LARGE SCALE GENOMIC DNA]</scope>
    <source>
        <strain evidence="11">CCUG 48884</strain>
    </source>
</reference>
<gene>
    <name evidence="8 10" type="primary">pqqE</name>
    <name evidence="10" type="ORF">ACFQ4M_15540</name>
</gene>
<dbReference type="Proteomes" id="UP001597158">
    <property type="component" value="Unassembled WGS sequence"/>
</dbReference>
<feature type="binding site" evidence="8">
    <location>
        <position position="27"/>
    </location>
    <ligand>
        <name>[4Fe-4S] cluster</name>
        <dbReference type="ChEBI" id="CHEBI:49883"/>
        <note>4Fe-4S-S-AdoMet</note>
    </ligand>
</feature>
<dbReference type="SUPFAM" id="SSF102114">
    <property type="entry name" value="Radical SAM enzymes"/>
    <property type="match status" value="1"/>
</dbReference>
<dbReference type="CDD" id="cd01335">
    <property type="entry name" value="Radical_SAM"/>
    <property type="match status" value="1"/>
</dbReference>
<evidence type="ECO:0000256" key="5">
    <source>
        <dbReference type="ARBA" id="ARBA00023002"/>
    </source>
</evidence>
<dbReference type="Pfam" id="PF13186">
    <property type="entry name" value="SPASM"/>
    <property type="match status" value="1"/>
</dbReference>
<comment type="pathway">
    <text evidence="8">Cofactor biosynthesis; pyrroloquinoline quinone biosynthesis.</text>
</comment>